<sequence length="676" mass="72756">MPIDSFKKDPFGSLSGIHDLQRLGQPPKDIAEQSLASLTSPEDVLRSIKAAQQFDPATAINDLHRLGQAPKNIAEQSLASLTSPEDVLRSIKAAQQFDPATAINDLHRLSQTPKNIAEQSLASLTSSEDVLRSIKAAQQFDPATAINDLHRLGQAPKNIAEQSLASLTSPEDVLRSIKAAQQFDPATAINDVHRLGQTPKNIAEQSLASLTSSEDVLRSIRTAQQFDPATAINDLHRLGQAPKNIAEQSLASLTSPEDVLRSIKAARQFELGSPGVMNTLLAKPLQSVLHTIASATHGLQSMSPLLSERIRKLMSDDVGLLAKHQDMMEAMLPKWPNELTALSAGASTMSSLYAGMANSSIADPLAGSAFRDASSLAKSLFDGVLTTSGILKDLTASALDAAVAKSASLGSEGMLARSAIKDLERFQALTAQHKSVFDTATQLAAASVASSLQGTVWGDRLQDAIVGVSLARTAGIDPHDFLFDTPELQAAEILDEASHLDPDDTAAALAWQTEAYLRIAEAFAAWMEKFHDASPLTRAFMIGRIGMTILILMGTIESSIQGFERVGRWISDTPNTEHLQARNDLIQSRNDLLAGAYAAVSMMSALQQTCYVTKHDAPIRATPARTGKMIGHLPAGTCVLVLERDGRWLRFAYQPPDTEESTEAWVYRDHLMATTE</sequence>
<reference evidence="1 2" key="2">
    <citation type="journal article" date="2016" name="Genome Announc.">
        <title>Complete Genome Sequence of a Strain of Azospirillum thiophilum Isolated from a Sulfide Spring.</title>
        <authorList>
            <person name="Fomenkov A."/>
            <person name="Vincze T."/>
            <person name="Grabovich M."/>
            <person name="Anton B.P."/>
            <person name="Dubinina G."/>
            <person name="Orlova M."/>
            <person name="Belousova E."/>
            <person name="Roberts R.J."/>
        </authorList>
    </citation>
    <scope>NUCLEOTIDE SEQUENCE [LARGE SCALE GENOMIC DNA]</scope>
    <source>
        <strain evidence="1 2">BV-S</strain>
    </source>
</reference>
<name>A0AAC8W613_9PROT</name>
<dbReference type="EMBL" id="CP012408">
    <property type="protein sequence ID" value="ALG75750.1"/>
    <property type="molecule type" value="Genomic_DNA"/>
</dbReference>
<gene>
    <name evidence="1" type="ORF">AL072_32990</name>
</gene>
<evidence type="ECO:0000313" key="1">
    <source>
        <dbReference type="EMBL" id="ALG75750.1"/>
    </source>
</evidence>
<accession>A0AAC8W613</accession>
<dbReference type="KEGG" id="ati:AL072_32990"/>
<dbReference type="Proteomes" id="UP000069935">
    <property type="component" value="Chromosome 8"/>
</dbReference>
<evidence type="ECO:0000313" key="2">
    <source>
        <dbReference type="Proteomes" id="UP000069935"/>
    </source>
</evidence>
<dbReference type="AlphaFoldDB" id="A0AAC8W613"/>
<protein>
    <submittedName>
        <fullName evidence="1">Uncharacterized protein</fullName>
    </submittedName>
</protein>
<dbReference type="Gene3D" id="2.30.30.40">
    <property type="entry name" value="SH3 Domains"/>
    <property type="match status" value="1"/>
</dbReference>
<reference evidence="2" key="1">
    <citation type="submission" date="2015-08" db="EMBL/GenBank/DDBJ databases">
        <title>Complete Genome Sequence of Azospirillum thiophilum BV-S.</title>
        <authorList>
            <person name="Fomenkov A."/>
            <person name="Vincze T."/>
            <person name="Grabovich M."/>
            <person name="Dubinina G."/>
            <person name="Orlova M."/>
            <person name="Belousova E."/>
            <person name="Roberts R.J."/>
        </authorList>
    </citation>
    <scope>NUCLEOTIDE SEQUENCE [LARGE SCALE GENOMIC DNA]</scope>
    <source>
        <strain evidence="2">BV-S</strain>
    </source>
</reference>
<proteinExistence type="predicted"/>
<dbReference type="RefSeq" id="WP_060721775.1">
    <property type="nucleotide sequence ID" value="NZ_CP012408.1"/>
</dbReference>
<keyword evidence="2" id="KW-1185">Reference proteome</keyword>
<organism evidence="1 2">
    <name type="scientific">Azospirillum thiophilum</name>
    <dbReference type="NCBI Taxonomy" id="528244"/>
    <lineage>
        <taxon>Bacteria</taxon>
        <taxon>Pseudomonadati</taxon>
        <taxon>Pseudomonadota</taxon>
        <taxon>Alphaproteobacteria</taxon>
        <taxon>Rhodospirillales</taxon>
        <taxon>Azospirillaceae</taxon>
        <taxon>Azospirillum</taxon>
    </lineage>
</organism>